<sequence length="1245" mass="141414">MDRLKQKLKKEKQVKDSGKDKQSLFITDVKSIKENLKIKEILRTVKMNSSMRLKGPPGSQIMNSKDFNEEDCFEESSNNQNSIEPLSAFNPDVDVTKADLEDHVEKEVNTSENELSPEILNINKIEISEASDDTQNEAQSEKNNSLNNSQSDIDDNDEIANLTASLSNGKLIEKNRDRKLSLDHTMLSRQDGFSQSELDLHTIGKSPLERKYSFFRKKMDSFVRNTTEMFRRQNSFLQRRGSMSVSLQSLNDKCNISETSETKCPPLQDQEPHGSRSSLQIPPSPIVRSTSSLSLMQSGNLPSSSSQNSLAGSQPALHGLNRADSEELHSNSNSVHSLNEFYLKEAMLNSRAISMSSGLDAPFRQQSRKASRSNRVTWIASECLANSTLRNIQDEHNEMQTCHSYQDFSSIPENELYSQIPDNKGRRLSYQRAVSGEDPMPMQLKYQDSTSRKKHQFPESYESRYELANILAEYTKHGVPTLQGFDITPVPEEAYAYLLWATKEENYEEFFNWKTLPDKEQSRQAVIKEFIFTEAEYLKHLMTLIEVYIGAAHGVQNKGKLLNIDTTKLFSNLPDVLNASLSFWHLAYVPMLADAIQNSRPFNMKFMSNGFSLFKELFLPYEKFVVEQGDLLEYYRKKQQTEADFAMFLTWCYSQKQCNRLQLNDYLVKPMQRMTKYSLILDRILSNTDDADEYMAINVMVKLAKNILVGLNRSVRQRDELHQLDLLENSIEGFTIGMKDDDVEKICKSLGNLNVKAPMLYCLPVHKRNLIHQGELRFRDGAKEIDVRVLLLTDMLLVCRKLARGKAYQYKQIRPKYMIDKLVQIPKFVGKNKKNISCLLYVLVDDLGSPCTSFCLSEMSKDPKPQRTLKTWELKFKEAKLTYELVTLMSKNPDREIDKATVSRFIGLTNIRSSKDDKTVETEARERVATMIHRSIGAPNDMMDKKNFLPTAWNIQTFDGIPYADNQILMGASVRQTGRHRKCSVVHRTSIIRHTTDASSQVSQTVSYQLPTSSQSHDELHSGPRRMVKRISISPDRLLPPLPDTAGGSSITVRVTESESEIARLQTTTSMQLSPSKSSECSVSTQSTLRVQPQNNVATLIYSLPDLTIEPSTPRTTSSPTQPTASERLYQSHHEVLERNRLMTTQTQQYLTPDSRGSSYPPPSPTRGSLKRSLAFSYSFKNPPLSKMGHVSSQSQLDTIQYSQSQEFRGSSPKPGTSEKSDKKSKLSSSSSFFGSGGWHSKRDG</sequence>
<name>A0ABM4AZ29_VANTA</name>
<evidence type="ECO:0000256" key="1">
    <source>
        <dbReference type="SAM" id="MobiDB-lite"/>
    </source>
</evidence>
<feature type="region of interest" description="Disordered" evidence="1">
    <location>
        <begin position="1139"/>
        <end position="1170"/>
    </location>
</feature>
<reference evidence="4" key="1">
    <citation type="submission" date="2025-08" db="UniProtKB">
        <authorList>
            <consortium name="RefSeq"/>
        </authorList>
    </citation>
    <scope>IDENTIFICATION</scope>
    <source>
        <tissue evidence="4">Whole body</tissue>
    </source>
</reference>
<keyword evidence="3" id="KW-1185">Reference proteome</keyword>
<dbReference type="InterPro" id="IPR000219">
    <property type="entry name" value="DH_dom"/>
</dbReference>
<protein>
    <submittedName>
        <fullName evidence="4">Uncharacterized protein LOC113404092</fullName>
    </submittedName>
</protein>
<dbReference type="CDD" id="cd00160">
    <property type="entry name" value="RhoGEF"/>
    <property type="match status" value="1"/>
</dbReference>
<dbReference type="RefSeq" id="XP_064076554.1">
    <property type="nucleotide sequence ID" value="XM_064220484.1"/>
</dbReference>
<dbReference type="SUPFAM" id="SSF48065">
    <property type="entry name" value="DBL homology domain (DH-domain)"/>
    <property type="match status" value="1"/>
</dbReference>
<feature type="region of interest" description="Disordered" evidence="1">
    <location>
        <begin position="131"/>
        <end position="155"/>
    </location>
</feature>
<dbReference type="SMART" id="SM00325">
    <property type="entry name" value="RhoGEF"/>
    <property type="match status" value="1"/>
</dbReference>
<evidence type="ECO:0000313" key="4">
    <source>
        <dbReference type="RefSeq" id="XP_064076554.1"/>
    </source>
</evidence>
<feature type="compositionally biased region" description="Low complexity" evidence="1">
    <location>
        <begin position="294"/>
        <end position="315"/>
    </location>
</feature>
<dbReference type="Gene3D" id="1.20.900.10">
    <property type="entry name" value="Dbl homology (DH) domain"/>
    <property type="match status" value="1"/>
</dbReference>
<gene>
    <name evidence="4" type="primary">LOC113404092</name>
</gene>
<organism evidence="3 4">
    <name type="scientific">Vanessa tameamea</name>
    <name type="common">Kamehameha butterfly</name>
    <dbReference type="NCBI Taxonomy" id="334116"/>
    <lineage>
        <taxon>Eukaryota</taxon>
        <taxon>Metazoa</taxon>
        <taxon>Ecdysozoa</taxon>
        <taxon>Arthropoda</taxon>
        <taxon>Hexapoda</taxon>
        <taxon>Insecta</taxon>
        <taxon>Pterygota</taxon>
        <taxon>Neoptera</taxon>
        <taxon>Endopterygota</taxon>
        <taxon>Lepidoptera</taxon>
        <taxon>Glossata</taxon>
        <taxon>Ditrysia</taxon>
        <taxon>Papilionoidea</taxon>
        <taxon>Nymphalidae</taxon>
        <taxon>Nymphalinae</taxon>
        <taxon>Vanessa</taxon>
    </lineage>
</organism>
<feature type="compositionally biased region" description="Polar residues" evidence="1">
    <location>
        <begin position="1142"/>
        <end position="1158"/>
    </location>
</feature>
<dbReference type="PANTHER" id="PTHR13217">
    <property type="entry name" value="PLECKSTRIN HOMOLOGY DOMAIN-CONTAINING FAMILY G MEMBER 7"/>
    <property type="match status" value="1"/>
</dbReference>
<dbReference type="Pfam" id="PF00621">
    <property type="entry name" value="RhoGEF"/>
    <property type="match status" value="1"/>
</dbReference>
<feature type="compositionally biased region" description="Low complexity" evidence="1">
    <location>
        <begin position="1111"/>
        <end position="1126"/>
    </location>
</feature>
<dbReference type="PROSITE" id="PS50010">
    <property type="entry name" value="DH_2"/>
    <property type="match status" value="1"/>
</dbReference>
<evidence type="ECO:0000259" key="2">
    <source>
        <dbReference type="PROSITE" id="PS50010"/>
    </source>
</evidence>
<feature type="compositionally biased region" description="Polar residues" evidence="1">
    <location>
        <begin position="1191"/>
        <end position="1209"/>
    </location>
</feature>
<feature type="region of interest" description="Disordered" evidence="1">
    <location>
        <begin position="1183"/>
        <end position="1245"/>
    </location>
</feature>
<feature type="region of interest" description="Disordered" evidence="1">
    <location>
        <begin position="1"/>
        <end position="20"/>
    </location>
</feature>
<feature type="region of interest" description="Disordered" evidence="1">
    <location>
        <begin position="257"/>
        <end position="317"/>
    </location>
</feature>
<dbReference type="InterPro" id="IPR040181">
    <property type="entry name" value="PKHG5/7"/>
</dbReference>
<dbReference type="GeneID" id="113404092"/>
<dbReference type="Proteomes" id="UP001652626">
    <property type="component" value="Chromosome Z"/>
</dbReference>
<feature type="region of interest" description="Disordered" evidence="1">
    <location>
        <begin position="1108"/>
        <end position="1127"/>
    </location>
</feature>
<feature type="domain" description="DH" evidence="2">
    <location>
        <begin position="522"/>
        <end position="714"/>
    </location>
</feature>
<dbReference type="PANTHER" id="PTHR13217:SF11">
    <property type="entry name" value="PLECKSTRIN HOMOLOGY DOMAIN-CONTAINING FAMILY G MEMBER 5"/>
    <property type="match status" value="1"/>
</dbReference>
<evidence type="ECO:0000313" key="3">
    <source>
        <dbReference type="Proteomes" id="UP001652626"/>
    </source>
</evidence>
<proteinExistence type="predicted"/>
<accession>A0ABM4AZ29</accession>
<dbReference type="InterPro" id="IPR035899">
    <property type="entry name" value="DBL_dom_sf"/>
</dbReference>
<feature type="region of interest" description="Disordered" evidence="1">
    <location>
        <begin position="1068"/>
        <end position="1088"/>
    </location>
</feature>
<dbReference type="SUPFAM" id="SSF50729">
    <property type="entry name" value="PH domain-like"/>
    <property type="match status" value="1"/>
</dbReference>
<feature type="compositionally biased region" description="Polar residues" evidence="1">
    <location>
        <begin position="136"/>
        <end position="151"/>
    </location>
</feature>
<feature type="compositionally biased region" description="Polar residues" evidence="1">
    <location>
        <begin position="275"/>
        <end position="293"/>
    </location>
</feature>